<dbReference type="GO" id="GO:0006352">
    <property type="term" value="P:DNA-templated transcription initiation"/>
    <property type="evidence" value="ECO:0007669"/>
    <property type="project" value="InterPro"/>
</dbReference>
<dbReference type="Gene3D" id="1.10.10.10">
    <property type="entry name" value="Winged helix-like DNA-binding domain superfamily/Winged helix DNA-binding domain"/>
    <property type="match status" value="1"/>
</dbReference>
<evidence type="ECO:0000256" key="3">
    <source>
        <dbReference type="ARBA" id="ARBA00023082"/>
    </source>
</evidence>
<dbReference type="AlphaFoldDB" id="A0A3D3YRZ9"/>
<dbReference type="Gene3D" id="1.10.1740.10">
    <property type="match status" value="1"/>
</dbReference>
<dbReference type="SUPFAM" id="SSF88659">
    <property type="entry name" value="Sigma3 and sigma4 domains of RNA polymerase sigma factors"/>
    <property type="match status" value="1"/>
</dbReference>
<keyword evidence="4" id="KW-0804">Transcription</keyword>
<dbReference type="InterPro" id="IPR013249">
    <property type="entry name" value="RNA_pol_sigma70_r4_t2"/>
</dbReference>
<dbReference type="EMBL" id="AP019735">
    <property type="protein sequence ID" value="BBL03416.1"/>
    <property type="molecule type" value="Genomic_DNA"/>
</dbReference>
<accession>A0A4Y1WTC8</accession>
<sequence length="178" mass="20822">MLLEPQALLSGVKNGNRLMFTLCYDRYHRGIYLFVLKYVRCEALAEDIVQEVFFRLWCNRRGLREEGNLAALLYAMAKNLTVNAIRKHKIVETGNVRYYDLHEGRQEPAGESDSDETMRRLRLAVGELPARQRTIFNLKIYESRSNQEIADMLNVSVNTVKVHYARTMKHLCQRLKKN</sequence>
<dbReference type="OrthoDB" id="670026at2"/>
<dbReference type="GO" id="GO:0000428">
    <property type="term" value="C:DNA-directed RNA polymerase complex"/>
    <property type="evidence" value="ECO:0007669"/>
    <property type="project" value="UniProtKB-KW"/>
</dbReference>
<dbReference type="STRING" id="1118061.GCA_000311925_02537"/>
<dbReference type="NCBIfam" id="TIGR02937">
    <property type="entry name" value="sigma70-ECF"/>
    <property type="match status" value="1"/>
</dbReference>
<comment type="similarity">
    <text evidence="1">Belongs to the sigma-70 factor family. ECF subfamily.</text>
</comment>
<dbReference type="GO" id="GO:0003677">
    <property type="term" value="F:DNA binding"/>
    <property type="evidence" value="ECO:0007669"/>
    <property type="project" value="InterPro"/>
</dbReference>
<evidence type="ECO:0000256" key="1">
    <source>
        <dbReference type="ARBA" id="ARBA00010641"/>
    </source>
</evidence>
<dbReference type="SUPFAM" id="SSF88946">
    <property type="entry name" value="Sigma2 domain of RNA polymerase sigma factors"/>
    <property type="match status" value="1"/>
</dbReference>
<keyword evidence="5" id="KW-0240">DNA-directed RNA polymerase</keyword>
<dbReference type="InterPro" id="IPR039425">
    <property type="entry name" value="RNA_pol_sigma-70-like"/>
</dbReference>
<dbReference type="InterPro" id="IPR013325">
    <property type="entry name" value="RNA_pol_sigma_r2"/>
</dbReference>
<name>A0A3D3YRZ9_9BACT</name>
<dbReference type="PANTHER" id="PTHR43133:SF46">
    <property type="entry name" value="RNA POLYMERASE SIGMA-70 FACTOR ECF SUBFAMILY"/>
    <property type="match status" value="1"/>
</dbReference>
<keyword evidence="2" id="KW-0805">Transcription regulation</keyword>
<dbReference type="Pfam" id="PF04542">
    <property type="entry name" value="Sigma70_r2"/>
    <property type="match status" value="1"/>
</dbReference>
<organism evidence="5 6">
    <name type="scientific">Alistipes communis</name>
    <dbReference type="NCBI Taxonomy" id="2585118"/>
    <lineage>
        <taxon>Bacteria</taxon>
        <taxon>Pseudomonadati</taxon>
        <taxon>Bacteroidota</taxon>
        <taxon>Bacteroidia</taxon>
        <taxon>Bacteroidales</taxon>
        <taxon>Rikenellaceae</taxon>
        <taxon>Alistipes</taxon>
    </lineage>
</organism>
<protein>
    <submittedName>
        <fullName evidence="5">DNA-directed RNA polymerase sigma-70 factor</fullName>
    </submittedName>
</protein>
<dbReference type="InterPro" id="IPR014284">
    <property type="entry name" value="RNA_pol_sigma-70_dom"/>
</dbReference>
<keyword evidence="3" id="KW-0731">Sigma factor</keyword>
<evidence type="ECO:0000313" key="6">
    <source>
        <dbReference type="Proteomes" id="UP000318946"/>
    </source>
</evidence>
<keyword evidence="6" id="KW-1185">Reference proteome</keyword>
<dbReference type="InterPro" id="IPR036388">
    <property type="entry name" value="WH-like_DNA-bd_sf"/>
</dbReference>
<evidence type="ECO:0000313" key="5">
    <source>
        <dbReference type="EMBL" id="BBL03416.1"/>
    </source>
</evidence>
<evidence type="ECO:0000256" key="2">
    <source>
        <dbReference type="ARBA" id="ARBA00023015"/>
    </source>
</evidence>
<gene>
    <name evidence="5" type="ORF">A5CBH24_07290</name>
</gene>
<dbReference type="Pfam" id="PF08281">
    <property type="entry name" value="Sigma70_r4_2"/>
    <property type="match status" value="1"/>
</dbReference>
<dbReference type="KEGG" id="acou:A5CBH24_07290"/>
<reference evidence="6" key="1">
    <citation type="submission" date="2019-06" db="EMBL/GenBank/DDBJ databases">
        <title>Alistipes onderdonkii subsp. vulgaris subsp. nov., Alistipes dispar sp. nov. and Alistipes communis sp. nov., isolated from human faeces, and creation of Alistipes onderdonkii subsp. onderdonkii subsp. nov.</title>
        <authorList>
            <person name="Sakamoto M."/>
            <person name="Ikeyama N."/>
            <person name="Ogata Y."/>
            <person name="Suda W."/>
            <person name="Iino T."/>
            <person name="Hattori M."/>
            <person name="Ohkuma M."/>
        </authorList>
    </citation>
    <scope>NUCLEOTIDE SEQUENCE [LARGE SCALE GENOMIC DNA]</scope>
    <source>
        <strain evidence="6">5CBH24</strain>
    </source>
</reference>
<dbReference type="PANTHER" id="PTHR43133">
    <property type="entry name" value="RNA POLYMERASE ECF-TYPE SIGMA FACTO"/>
    <property type="match status" value="1"/>
</dbReference>
<accession>A0A4Y1XQ93</accession>
<dbReference type="InterPro" id="IPR007627">
    <property type="entry name" value="RNA_pol_sigma70_r2"/>
</dbReference>
<dbReference type="GO" id="GO:0016987">
    <property type="term" value="F:sigma factor activity"/>
    <property type="evidence" value="ECO:0007669"/>
    <property type="project" value="UniProtKB-KW"/>
</dbReference>
<accession>A0A3D3YRZ9</accession>
<dbReference type="Proteomes" id="UP000318946">
    <property type="component" value="Chromosome"/>
</dbReference>
<dbReference type="RefSeq" id="WP_019131510.1">
    <property type="nucleotide sequence ID" value="NZ_CABKRG010000002.1"/>
</dbReference>
<proteinExistence type="inferred from homology"/>
<dbReference type="InterPro" id="IPR013324">
    <property type="entry name" value="RNA_pol_sigma_r3/r4-like"/>
</dbReference>
<evidence type="ECO:0000256" key="4">
    <source>
        <dbReference type="ARBA" id="ARBA00023163"/>
    </source>
</evidence>